<sequence>MDNTTKYLVETWQPPGLLSQATQIIKDATLRQILSYVLVGLIAYPTIVSLLRFRRLKKLHEKYHYPTRESMAKMTDNEAWEIQKAVSELEFPFMYIKALQFALFRTYGIPTISSLLAGTGQFSNPRHSLKRYVDTSVLIGEFVAYAPTSDRSQSAIARVNFLHSGYRSTGKILEDDMLYTLSLFALEPIRFIDTYEWRKLSELEQCALGTYWKSLGDAMQISYAALPSYKTGFRDGLHWLEEMDVWRKAYEKEKMVPNAKNKYTADQTTAILVYMLPSKLKHVGYNFVSFMMDDRLRRAMMYEPPAALYANVFSAALALRKFFLRYLALPRPYFLRAAKFSEHQNEYGRFFTTEWDAAPYYVKPTFWNRWGPTAWLTWVLGLPLPGDEGDKYYPQGYHIPDVGPKYQEGKGREYLEVTRDRLHKERTGKCPFH</sequence>
<evidence type="ECO:0008006" key="4">
    <source>
        <dbReference type="Google" id="ProtNLM"/>
    </source>
</evidence>
<protein>
    <recommendedName>
        <fullName evidence="4">ER-bound oxygenase mpaB/mpaB'/Rubber oxygenase catalytic domain-containing protein</fullName>
    </recommendedName>
</protein>
<dbReference type="PANTHER" id="PTHR36124:SF6">
    <property type="entry name" value="ER-BOUND OXYGENASE MPAB_MPAB'_RUBBER OXYGENASE CATALYTIC DOMAIN-CONTAINING PROTEIN"/>
    <property type="match status" value="1"/>
</dbReference>
<dbReference type="EMBL" id="JAVDPF010000002">
    <property type="protein sequence ID" value="KAL1885566.1"/>
    <property type="molecule type" value="Genomic_DNA"/>
</dbReference>
<evidence type="ECO:0000313" key="3">
    <source>
        <dbReference type="Proteomes" id="UP001583193"/>
    </source>
</evidence>
<dbReference type="InterPro" id="IPR046366">
    <property type="entry name" value="MPAB"/>
</dbReference>
<comment type="caution">
    <text evidence="2">The sequence shown here is derived from an EMBL/GenBank/DDBJ whole genome shotgun (WGS) entry which is preliminary data.</text>
</comment>
<dbReference type="PANTHER" id="PTHR36124">
    <property type="match status" value="1"/>
</dbReference>
<name>A0ABR3YCA4_9EURO</name>
<evidence type="ECO:0000256" key="1">
    <source>
        <dbReference type="SAM" id="Phobius"/>
    </source>
</evidence>
<evidence type="ECO:0000313" key="2">
    <source>
        <dbReference type="EMBL" id="KAL1885566.1"/>
    </source>
</evidence>
<proteinExistence type="predicted"/>
<organism evidence="2 3">
    <name type="scientific">Paecilomyces lecythidis</name>
    <dbReference type="NCBI Taxonomy" id="3004212"/>
    <lineage>
        <taxon>Eukaryota</taxon>
        <taxon>Fungi</taxon>
        <taxon>Dikarya</taxon>
        <taxon>Ascomycota</taxon>
        <taxon>Pezizomycotina</taxon>
        <taxon>Eurotiomycetes</taxon>
        <taxon>Eurotiomycetidae</taxon>
        <taxon>Eurotiales</taxon>
        <taxon>Thermoascaceae</taxon>
        <taxon>Paecilomyces</taxon>
    </lineage>
</organism>
<keyword evidence="1" id="KW-1133">Transmembrane helix</keyword>
<keyword evidence="1" id="KW-0812">Transmembrane</keyword>
<feature type="transmembrane region" description="Helical" evidence="1">
    <location>
        <begin position="33"/>
        <end position="53"/>
    </location>
</feature>
<keyword evidence="3" id="KW-1185">Reference proteome</keyword>
<dbReference type="Proteomes" id="UP001583193">
    <property type="component" value="Unassembled WGS sequence"/>
</dbReference>
<reference evidence="2 3" key="1">
    <citation type="journal article" date="2024" name="IMA Fungus">
        <title>IMA Genome - F19 : A genome assembly and annotation guide to empower mycologists, including annotated draft genome sequences of Ceratocystis pirilliformis, Diaporthe australafricana, Fusarium ophioides, Paecilomyces lecythidis, and Sporothrix stenoceras.</title>
        <authorList>
            <person name="Aylward J."/>
            <person name="Wilson A.M."/>
            <person name="Visagie C.M."/>
            <person name="Spraker J."/>
            <person name="Barnes I."/>
            <person name="Buitendag C."/>
            <person name="Ceriani C."/>
            <person name="Del Mar Angel L."/>
            <person name="du Plessis D."/>
            <person name="Fuchs T."/>
            <person name="Gasser K."/>
            <person name="Kramer D."/>
            <person name="Li W."/>
            <person name="Munsamy K."/>
            <person name="Piso A."/>
            <person name="Price J.L."/>
            <person name="Sonnekus B."/>
            <person name="Thomas C."/>
            <person name="van der Nest A."/>
            <person name="van Dijk A."/>
            <person name="van Heerden A."/>
            <person name="van Vuuren N."/>
            <person name="Yilmaz N."/>
            <person name="Duong T.A."/>
            <person name="van der Merwe N.A."/>
            <person name="Wingfield M.J."/>
            <person name="Wingfield B.D."/>
        </authorList>
    </citation>
    <scope>NUCLEOTIDE SEQUENCE [LARGE SCALE GENOMIC DNA]</scope>
    <source>
        <strain evidence="2 3">CMW 18167</strain>
    </source>
</reference>
<accession>A0ABR3YCA4</accession>
<gene>
    <name evidence="2" type="ORF">Plec18167_001061</name>
</gene>
<keyword evidence="1" id="KW-0472">Membrane</keyword>